<dbReference type="Gene3D" id="3.40.50.1110">
    <property type="entry name" value="SGNH hydrolase"/>
    <property type="match status" value="1"/>
</dbReference>
<keyword evidence="3" id="KW-1185">Reference proteome</keyword>
<name>C6WC39_ACTMD</name>
<dbReference type="InterPro" id="IPR013830">
    <property type="entry name" value="SGNH_hydro"/>
</dbReference>
<dbReference type="eggNOG" id="COG2755">
    <property type="taxonomic scope" value="Bacteria"/>
</dbReference>
<dbReference type="InterPro" id="IPR051532">
    <property type="entry name" value="Ester_Hydrolysis_Enzymes"/>
</dbReference>
<dbReference type="GO" id="GO:0004622">
    <property type="term" value="F:phosphatidylcholine lysophospholipase activity"/>
    <property type="evidence" value="ECO:0007669"/>
    <property type="project" value="TreeGrafter"/>
</dbReference>
<organism evidence="2 3">
    <name type="scientific">Actinosynnema mirum (strain ATCC 29888 / DSM 43827 / JCM 3225 / NBRC 14064 / NCIMB 13271 / NRRL B-12336 / IMRU 3971 / 101)</name>
    <dbReference type="NCBI Taxonomy" id="446462"/>
    <lineage>
        <taxon>Bacteria</taxon>
        <taxon>Bacillati</taxon>
        <taxon>Actinomycetota</taxon>
        <taxon>Actinomycetes</taxon>
        <taxon>Pseudonocardiales</taxon>
        <taxon>Pseudonocardiaceae</taxon>
        <taxon>Actinosynnema</taxon>
    </lineage>
</organism>
<gene>
    <name evidence="2" type="ordered locus">Amir_5611</name>
</gene>
<evidence type="ECO:0000313" key="2">
    <source>
        <dbReference type="EMBL" id="ACU39427.1"/>
    </source>
</evidence>
<evidence type="ECO:0000259" key="1">
    <source>
        <dbReference type="Pfam" id="PF13472"/>
    </source>
</evidence>
<dbReference type="InterPro" id="IPR036514">
    <property type="entry name" value="SGNH_hydro_sf"/>
</dbReference>
<feature type="domain" description="SGNH hydrolase-type esterase" evidence="1">
    <location>
        <begin position="182"/>
        <end position="331"/>
    </location>
</feature>
<dbReference type="HOGENOM" id="CLU_462832_0_0_11"/>
<dbReference type="SUPFAM" id="SSF52266">
    <property type="entry name" value="SGNH hydrolase"/>
    <property type="match status" value="1"/>
</dbReference>
<dbReference type="PANTHER" id="PTHR30383:SF5">
    <property type="entry name" value="SGNH HYDROLASE-TYPE ESTERASE DOMAIN-CONTAINING PROTEIN"/>
    <property type="match status" value="1"/>
</dbReference>
<dbReference type="KEGG" id="ami:Amir_5611"/>
<dbReference type="CDD" id="cd00229">
    <property type="entry name" value="SGNH_hydrolase"/>
    <property type="match status" value="1"/>
</dbReference>
<dbReference type="PANTHER" id="PTHR30383">
    <property type="entry name" value="THIOESTERASE 1/PROTEASE 1/LYSOPHOSPHOLIPASE L1"/>
    <property type="match status" value="1"/>
</dbReference>
<dbReference type="AlphaFoldDB" id="C6WC39"/>
<sequence length="589" mass="60228">MSDAPPSLWAWHQARTAHRLRPVRIVCVGSSTTAGLNATQPDRRYASALGHAIRGYLGTVGGWHLRGIDPAWSTTGTTSDVGRGLGLHSRSLAAGATMTTPSVQATGFTILFEQGAGAGAFTWAVDGGSTTTVTPDTGNSQVRHDGSVYVSAGSLGAHTLTITATAATVISGVYVHNGDQTAGVQVFNAGSSGTGSADWTGTGAPMLTHLSRIAALDPSLVIVMIGSNDSGGSVDPRGAYRANVRQQVAQIRAACPRRVSILLVHSYGRYDLPNATYRWSQYGAALAEIAASTPDVDVLDLSPYYPTSQAADVTDLISADGIHQGDEGHALMADLIARYLTAPAELASVPSSLGAPVGAPPATLPGLIAAWRSTDLGNSAQATLPSWAPYAGSQSAPLAQATGSKQPSVVADALGAGSGVPAVRFSGTAAQVMQTAAWSATYPVPLTVLLVARPDSTNYTLFSGASGSYVYLGQSASPGLMALGAGAASEAYAYTGAGRARVYGVVFAGAGSRVLTHDGDLTALTTGTGAAAKLDRWTLNGNSTASLNGNCDVYEALLFSRALSDQELAESVTWLARRYGLDGVGRTSL</sequence>
<evidence type="ECO:0000313" key="3">
    <source>
        <dbReference type="Proteomes" id="UP000002213"/>
    </source>
</evidence>
<protein>
    <submittedName>
        <fullName evidence="2">Lipolytic protein G-D-S-L family</fullName>
    </submittedName>
</protein>
<reference evidence="2 3" key="1">
    <citation type="journal article" date="2009" name="Stand. Genomic Sci.">
        <title>Complete genome sequence of Actinosynnema mirum type strain (101).</title>
        <authorList>
            <person name="Land M."/>
            <person name="Lapidus A."/>
            <person name="Mayilraj S."/>
            <person name="Chen F."/>
            <person name="Copeland A."/>
            <person name="Del Rio T.G."/>
            <person name="Nolan M."/>
            <person name="Lucas S."/>
            <person name="Tice H."/>
            <person name="Cheng J.F."/>
            <person name="Chertkov O."/>
            <person name="Bruce D."/>
            <person name="Goodwin L."/>
            <person name="Pitluck S."/>
            <person name="Rohde M."/>
            <person name="Goker M."/>
            <person name="Pati A."/>
            <person name="Ivanova N."/>
            <person name="Mavromatis K."/>
            <person name="Chen A."/>
            <person name="Palaniappan K."/>
            <person name="Hauser L."/>
            <person name="Chang Y.J."/>
            <person name="Jeffries C.C."/>
            <person name="Brettin T."/>
            <person name="Detter J.C."/>
            <person name="Han C."/>
            <person name="Chain P."/>
            <person name="Tindall B.J."/>
            <person name="Bristow J."/>
            <person name="Eisen J.A."/>
            <person name="Markowitz V."/>
            <person name="Hugenholtz P."/>
            <person name="Kyrpides N.C."/>
            <person name="Klenk H.P."/>
        </authorList>
    </citation>
    <scope>NUCLEOTIDE SEQUENCE [LARGE SCALE GENOMIC DNA]</scope>
    <source>
        <strain evidence="3">ATCC 29888 / DSM 43827 / JCM 3225 / NBRC 14064 / NCIMB 13271 / NRRL B-12336 / IMRU 3971 / 101</strain>
    </source>
</reference>
<dbReference type="Proteomes" id="UP000002213">
    <property type="component" value="Chromosome"/>
</dbReference>
<proteinExistence type="predicted"/>
<dbReference type="Pfam" id="PF13472">
    <property type="entry name" value="Lipase_GDSL_2"/>
    <property type="match status" value="1"/>
</dbReference>
<accession>C6WC39</accession>
<dbReference type="STRING" id="446462.Amir_5611"/>
<dbReference type="RefSeq" id="WP_015804312.1">
    <property type="nucleotide sequence ID" value="NC_013093.1"/>
</dbReference>
<dbReference type="EMBL" id="CP001630">
    <property type="protein sequence ID" value="ACU39427.1"/>
    <property type="molecule type" value="Genomic_DNA"/>
</dbReference>